<name>A0A3P3XF60_9SPIR</name>
<dbReference type="PANTHER" id="PTHR36441">
    <property type="entry name" value="HYPOTHETICAL CYTOSOLIC PROTEIN"/>
    <property type="match status" value="1"/>
</dbReference>
<dbReference type="InterPro" id="IPR007546">
    <property type="entry name" value="DUF503"/>
</dbReference>
<dbReference type="EMBL" id="FWDM01000002">
    <property type="protein sequence ID" value="SLM09866.1"/>
    <property type="molecule type" value="Genomic_DNA"/>
</dbReference>
<accession>A0A3P3XF60</accession>
<proteinExistence type="predicted"/>
<evidence type="ECO:0000313" key="1">
    <source>
        <dbReference type="EMBL" id="SLM09866.1"/>
    </source>
</evidence>
<dbReference type="AlphaFoldDB" id="A0A3P3XF60"/>
<organism evidence="1">
    <name type="scientific">uncultured spirochete</name>
    <dbReference type="NCBI Taxonomy" id="156406"/>
    <lineage>
        <taxon>Bacteria</taxon>
        <taxon>Pseudomonadati</taxon>
        <taxon>Spirochaetota</taxon>
        <taxon>Spirochaetia</taxon>
        <taxon>Spirochaetales</taxon>
        <taxon>environmental samples</taxon>
    </lineage>
</organism>
<dbReference type="Gene3D" id="3.30.70.1120">
    <property type="entry name" value="TT1725-like"/>
    <property type="match status" value="1"/>
</dbReference>
<gene>
    <name evidence="1" type="ORF">SPIROBIBN47_100096</name>
</gene>
<dbReference type="SUPFAM" id="SSF103007">
    <property type="entry name" value="Hypothetical protein TT1725"/>
    <property type="match status" value="1"/>
</dbReference>
<protein>
    <recommendedName>
        <fullName evidence="2">YlxP-like protein</fullName>
    </recommendedName>
</protein>
<sequence length="92" mass="10505">MLRMVLRLGEASTIKDKRRVVLAIKEKLQHRYKLSCAEVDLLDSVMFAEIGAALVSNSPQHGETVLRDAVTFVEDHYPVELYDVQTHYEIFG</sequence>
<evidence type="ECO:0008006" key="2">
    <source>
        <dbReference type="Google" id="ProtNLM"/>
    </source>
</evidence>
<dbReference type="Pfam" id="PF04456">
    <property type="entry name" value="DUF503"/>
    <property type="match status" value="1"/>
</dbReference>
<dbReference type="InterPro" id="IPR036746">
    <property type="entry name" value="TT1725-like_sf"/>
</dbReference>
<dbReference type="PANTHER" id="PTHR36441:SF1">
    <property type="entry name" value="DUF503 DOMAIN-CONTAINING PROTEIN"/>
    <property type="match status" value="1"/>
</dbReference>
<reference evidence="1" key="1">
    <citation type="submission" date="2017-02" db="EMBL/GenBank/DDBJ databases">
        <authorList>
            <person name="Regsiter A."/>
            <person name="William W."/>
        </authorList>
    </citation>
    <scope>NUCLEOTIDE SEQUENCE</scope>
    <source>
        <strain evidence="1">Bib</strain>
    </source>
</reference>